<dbReference type="GO" id="GO:0015271">
    <property type="term" value="F:outward rectifier potassium channel activity"/>
    <property type="evidence" value="ECO:0007669"/>
    <property type="project" value="TreeGrafter"/>
</dbReference>
<feature type="non-terminal residue" evidence="11">
    <location>
        <position position="1"/>
    </location>
</feature>
<keyword evidence="12" id="KW-1185">Reference proteome</keyword>
<organism evidence="11 12">
    <name type="scientific">Homarus americanus</name>
    <name type="common">American lobster</name>
    <dbReference type="NCBI Taxonomy" id="6706"/>
    <lineage>
        <taxon>Eukaryota</taxon>
        <taxon>Metazoa</taxon>
        <taxon>Ecdysozoa</taxon>
        <taxon>Arthropoda</taxon>
        <taxon>Crustacea</taxon>
        <taxon>Multicrustacea</taxon>
        <taxon>Malacostraca</taxon>
        <taxon>Eumalacostraca</taxon>
        <taxon>Eucarida</taxon>
        <taxon>Decapoda</taxon>
        <taxon>Pleocyemata</taxon>
        <taxon>Astacidea</taxon>
        <taxon>Nephropoidea</taxon>
        <taxon>Nephropidae</taxon>
        <taxon>Homarus</taxon>
    </lineage>
</organism>
<dbReference type="PANTHER" id="PTHR11003">
    <property type="entry name" value="POTASSIUM CHANNEL, SUBFAMILY K"/>
    <property type="match status" value="1"/>
</dbReference>
<dbReference type="InterPro" id="IPR003280">
    <property type="entry name" value="2pore_dom_K_chnl"/>
</dbReference>
<evidence type="ECO:0000259" key="10">
    <source>
        <dbReference type="Pfam" id="PF07885"/>
    </source>
</evidence>
<dbReference type="EMBL" id="JAHLQT010033198">
    <property type="protein sequence ID" value="KAG7159386.1"/>
    <property type="molecule type" value="Genomic_DNA"/>
</dbReference>
<keyword evidence="2 8" id="KW-0813">Transport</keyword>
<evidence type="ECO:0000256" key="6">
    <source>
        <dbReference type="ARBA" id="ARBA00023136"/>
    </source>
</evidence>
<evidence type="ECO:0000313" key="11">
    <source>
        <dbReference type="EMBL" id="KAG7159386.1"/>
    </source>
</evidence>
<evidence type="ECO:0000256" key="2">
    <source>
        <dbReference type="ARBA" id="ARBA00022448"/>
    </source>
</evidence>
<keyword evidence="5 8" id="KW-0406">Ion transport</keyword>
<dbReference type="Gene3D" id="1.10.287.70">
    <property type="match status" value="1"/>
</dbReference>
<comment type="subcellular location">
    <subcellularLocation>
        <location evidence="1">Membrane</location>
        <topology evidence="1">Multi-pass membrane protein</topology>
    </subcellularLocation>
</comment>
<dbReference type="SUPFAM" id="SSF81324">
    <property type="entry name" value="Voltage-gated potassium channels"/>
    <property type="match status" value="2"/>
</dbReference>
<feature type="transmembrane region" description="Helical" evidence="9">
    <location>
        <begin position="123"/>
        <end position="144"/>
    </location>
</feature>
<keyword evidence="7 8" id="KW-0407">Ion channel</keyword>
<gene>
    <name evidence="11" type="primary">Ork1-L2</name>
    <name evidence="11" type="ORF">Hamer_G020613</name>
</gene>
<feature type="domain" description="Potassium channel" evidence="10">
    <location>
        <begin position="87"/>
        <end position="145"/>
    </location>
</feature>
<proteinExistence type="inferred from homology"/>
<dbReference type="PANTHER" id="PTHR11003:SF345">
    <property type="entry name" value="TWIK FAMILY OF POTASSIUM CHANNELS PROTEIN 18"/>
    <property type="match status" value="1"/>
</dbReference>
<evidence type="ECO:0000256" key="5">
    <source>
        <dbReference type="ARBA" id="ARBA00023065"/>
    </source>
</evidence>
<accession>A0A8J5JNF2</accession>
<dbReference type="GO" id="GO:0005886">
    <property type="term" value="C:plasma membrane"/>
    <property type="evidence" value="ECO:0007669"/>
    <property type="project" value="TreeGrafter"/>
</dbReference>
<evidence type="ECO:0000256" key="3">
    <source>
        <dbReference type="ARBA" id="ARBA00022692"/>
    </source>
</evidence>
<evidence type="ECO:0000256" key="7">
    <source>
        <dbReference type="ARBA" id="ARBA00023303"/>
    </source>
</evidence>
<name>A0A8J5JNF2_HOMAM</name>
<keyword evidence="4 9" id="KW-1133">Transmembrane helix</keyword>
<feature type="transmembrane region" description="Helical" evidence="9">
    <location>
        <begin position="165"/>
        <end position="190"/>
    </location>
</feature>
<comment type="similarity">
    <text evidence="8">Belongs to the two pore domain potassium channel (TC 1.A.1.8) family.</text>
</comment>
<dbReference type="AlphaFoldDB" id="A0A8J5JNF2"/>
<feature type="domain" description="Potassium channel" evidence="10">
    <location>
        <begin position="171"/>
        <end position="220"/>
    </location>
</feature>
<evidence type="ECO:0000256" key="9">
    <source>
        <dbReference type="SAM" id="Phobius"/>
    </source>
</evidence>
<reference evidence="11" key="1">
    <citation type="journal article" date="2021" name="Sci. Adv.">
        <title>The American lobster genome reveals insights on longevity, neural, and immune adaptations.</title>
        <authorList>
            <person name="Polinski J.M."/>
            <person name="Zimin A.V."/>
            <person name="Clark K.F."/>
            <person name="Kohn A.B."/>
            <person name="Sadowski N."/>
            <person name="Timp W."/>
            <person name="Ptitsyn A."/>
            <person name="Khanna P."/>
            <person name="Romanova D.Y."/>
            <person name="Williams P."/>
            <person name="Greenwood S.J."/>
            <person name="Moroz L.L."/>
            <person name="Walt D.R."/>
            <person name="Bodnar A.G."/>
        </authorList>
    </citation>
    <scope>NUCLEOTIDE SEQUENCE</scope>
    <source>
        <strain evidence="11">GMGI-L3</strain>
    </source>
</reference>
<feature type="transmembrane region" description="Helical" evidence="9">
    <location>
        <begin position="202"/>
        <end position="232"/>
    </location>
</feature>
<dbReference type="Pfam" id="PF07885">
    <property type="entry name" value="Ion_trans_2"/>
    <property type="match status" value="2"/>
</dbReference>
<comment type="caution">
    <text evidence="11">The sequence shown here is derived from an EMBL/GenBank/DDBJ whole genome shotgun (WGS) entry which is preliminary data.</text>
</comment>
<dbReference type="Proteomes" id="UP000747542">
    <property type="component" value="Unassembled WGS sequence"/>
</dbReference>
<dbReference type="GO" id="GO:0030322">
    <property type="term" value="P:stabilization of membrane potential"/>
    <property type="evidence" value="ECO:0007669"/>
    <property type="project" value="TreeGrafter"/>
</dbReference>
<sequence length="307" mass="34848">LVAAGEVVEELQVLKSHLLDLCPHPILNHTFGLLANGTEPEEHDTTSTLSPLSTAFQQRAGMGDDWQARVEEECQESLRIIAEVTETHTWTFVDAIYFTMTVVTTIGYGHICPVSRVGRRFCVLYSMVGVPLTCILLAKSSEMLSNRMLKLYTTAKKRHQRHQKALLYGITLVYLSVGFIVFMFLPSVVLSKLEDWSYEDSLYFTFITLSTIGFGDLIAVWIMLALGYWFLLLNFLQKALKKNVPNKIKKSIRRSTRMKRQSEFFRQLVGKLRPSKFSSLSETGIAPNLVHKLKVSKPKCQKARTHG</sequence>
<dbReference type="GO" id="GO:0022841">
    <property type="term" value="F:potassium ion leak channel activity"/>
    <property type="evidence" value="ECO:0007669"/>
    <property type="project" value="TreeGrafter"/>
</dbReference>
<evidence type="ECO:0000313" key="12">
    <source>
        <dbReference type="Proteomes" id="UP000747542"/>
    </source>
</evidence>
<evidence type="ECO:0000256" key="4">
    <source>
        <dbReference type="ARBA" id="ARBA00022989"/>
    </source>
</evidence>
<keyword evidence="6 9" id="KW-0472">Membrane</keyword>
<evidence type="ECO:0000256" key="8">
    <source>
        <dbReference type="RuleBase" id="RU003857"/>
    </source>
</evidence>
<dbReference type="InterPro" id="IPR013099">
    <property type="entry name" value="K_chnl_dom"/>
</dbReference>
<protein>
    <submittedName>
        <fullName evidence="11">Open rectifier potassium channel protein 1-like 2</fullName>
    </submittedName>
</protein>
<evidence type="ECO:0000256" key="1">
    <source>
        <dbReference type="ARBA" id="ARBA00004141"/>
    </source>
</evidence>
<dbReference type="PRINTS" id="PR01333">
    <property type="entry name" value="2POREKCHANEL"/>
</dbReference>
<keyword evidence="3 8" id="KW-0812">Transmembrane</keyword>